<keyword evidence="2" id="KW-0902">Two-component regulatory system</keyword>
<dbReference type="Gene3D" id="3.40.50.2300">
    <property type="match status" value="1"/>
</dbReference>
<dbReference type="InterPro" id="IPR011006">
    <property type="entry name" value="CheY-like_superfamily"/>
</dbReference>
<evidence type="ECO:0000256" key="2">
    <source>
        <dbReference type="ARBA" id="ARBA00023012"/>
    </source>
</evidence>
<proteinExistence type="predicted"/>
<organism evidence="5">
    <name type="scientific">Geoalkalibacter subterraneus</name>
    <dbReference type="NCBI Taxonomy" id="483547"/>
    <lineage>
        <taxon>Bacteria</taxon>
        <taxon>Pseudomonadati</taxon>
        <taxon>Thermodesulfobacteriota</taxon>
        <taxon>Desulfuromonadia</taxon>
        <taxon>Desulfuromonadales</taxon>
        <taxon>Geoalkalibacteraceae</taxon>
        <taxon>Geoalkalibacter</taxon>
    </lineage>
</organism>
<gene>
    <name evidence="5" type="ORF">ENN94_02125</name>
</gene>
<dbReference type="Proteomes" id="UP000886162">
    <property type="component" value="Unassembled WGS sequence"/>
</dbReference>
<feature type="modified residue" description="4-aspartylphosphate" evidence="3">
    <location>
        <position position="3"/>
    </location>
</feature>
<evidence type="ECO:0000256" key="1">
    <source>
        <dbReference type="ARBA" id="ARBA00022553"/>
    </source>
</evidence>
<dbReference type="PANTHER" id="PTHR45339">
    <property type="entry name" value="HYBRID SIGNAL TRANSDUCTION HISTIDINE KINASE J"/>
    <property type="match status" value="1"/>
</dbReference>
<evidence type="ECO:0000313" key="5">
    <source>
        <dbReference type="EMBL" id="HDR46477.1"/>
    </source>
</evidence>
<dbReference type="PROSITE" id="PS50110">
    <property type="entry name" value="RESPONSE_REGULATORY"/>
    <property type="match status" value="1"/>
</dbReference>
<dbReference type="CDD" id="cd17546">
    <property type="entry name" value="REC_hyHK_CKI1_RcsC-like"/>
    <property type="match status" value="1"/>
</dbReference>
<dbReference type="SUPFAM" id="SSF52172">
    <property type="entry name" value="CheY-like"/>
    <property type="match status" value="1"/>
</dbReference>
<keyword evidence="1 3" id="KW-0597">Phosphoprotein</keyword>
<reference evidence="5" key="1">
    <citation type="journal article" date="2020" name="mSystems">
        <title>Genome- and Community-Level Interaction Insights into Carbon Utilization and Element Cycling Functions of Hydrothermarchaeota in Hydrothermal Sediment.</title>
        <authorList>
            <person name="Zhou Z."/>
            <person name="Liu Y."/>
            <person name="Xu W."/>
            <person name="Pan J."/>
            <person name="Luo Z.H."/>
            <person name="Li M."/>
        </authorList>
    </citation>
    <scope>NUCLEOTIDE SEQUENCE [LARGE SCALE GENOMIC DNA]</scope>
    <source>
        <strain evidence="5">SpSt-1220</strain>
    </source>
</reference>
<dbReference type="EMBL" id="DSDO01000144">
    <property type="protein sequence ID" value="HDR46477.1"/>
    <property type="molecule type" value="Genomic_DNA"/>
</dbReference>
<feature type="domain" description="Response regulatory" evidence="4">
    <location>
        <begin position="1"/>
        <end position="72"/>
    </location>
</feature>
<dbReference type="Pfam" id="PF00072">
    <property type="entry name" value="Response_reg"/>
    <property type="match status" value="1"/>
</dbReference>
<accession>A0A831PN71</accession>
<comment type="caution">
    <text evidence="5">The sequence shown here is derived from an EMBL/GenBank/DDBJ whole genome shotgun (WGS) entry which is preliminary data.</text>
</comment>
<dbReference type="AlphaFoldDB" id="A0A831PN71"/>
<evidence type="ECO:0000256" key="3">
    <source>
        <dbReference type="PROSITE-ProRule" id="PRU00169"/>
    </source>
</evidence>
<name>A0A831PN71_9BACT</name>
<dbReference type="GO" id="GO:0000160">
    <property type="term" value="P:phosphorelay signal transduction system"/>
    <property type="evidence" value="ECO:0007669"/>
    <property type="project" value="UniProtKB-KW"/>
</dbReference>
<protein>
    <submittedName>
        <fullName evidence="5">Response regulator</fullName>
    </submittedName>
</protein>
<feature type="non-terminal residue" evidence="5">
    <location>
        <position position="1"/>
    </location>
</feature>
<sequence>LMDIQMPHLDGIEVTRILRQKEAEIGRRTPVIALTAHAGEDDRRRFLRAGMDGRITKPIKIGDFLQTVEKILGDRIRQG</sequence>
<evidence type="ECO:0000259" key="4">
    <source>
        <dbReference type="PROSITE" id="PS50110"/>
    </source>
</evidence>
<dbReference type="InterPro" id="IPR001789">
    <property type="entry name" value="Sig_transdc_resp-reg_receiver"/>
</dbReference>
<dbReference type="PANTHER" id="PTHR45339:SF1">
    <property type="entry name" value="HYBRID SIGNAL TRANSDUCTION HISTIDINE KINASE J"/>
    <property type="match status" value="1"/>
</dbReference>